<evidence type="ECO:0000256" key="4">
    <source>
        <dbReference type="SAM" id="Phobius"/>
    </source>
</evidence>
<dbReference type="SMART" id="SM00342">
    <property type="entry name" value="HTH_ARAC"/>
    <property type="match status" value="1"/>
</dbReference>
<dbReference type="EMBL" id="NPDZ01000002">
    <property type="protein sequence ID" value="PJZ74342.1"/>
    <property type="molecule type" value="Genomic_DNA"/>
</dbReference>
<evidence type="ECO:0000259" key="5">
    <source>
        <dbReference type="PROSITE" id="PS01124"/>
    </source>
</evidence>
<name>A0A2M9ZQJ5_9LEPT</name>
<dbReference type="AlphaFoldDB" id="A0A2M9ZQJ5"/>
<dbReference type="InterPro" id="IPR009057">
    <property type="entry name" value="Homeodomain-like_sf"/>
</dbReference>
<dbReference type="Pfam" id="PF12833">
    <property type="entry name" value="HTH_18"/>
    <property type="match status" value="1"/>
</dbReference>
<dbReference type="GO" id="GO:0003700">
    <property type="term" value="F:DNA-binding transcription factor activity"/>
    <property type="evidence" value="ECO:0007669"/>
    <property type="project" value="InterPro"/>
</dbReference>
<dbReference type="PROSITE" id="PS01124">
    <property type="entry name" value="HTH_ARAC_FAMILY_2"/>
    <property type="match status" value="1"/>
</dbReference>
<evidence type="ECO:0000313" key="7">
    <source>
        <dbReference type="Proteomes" id="UP000231990"/>
    </source>
</evidence>
<feature type="transmembrane region" description="Helical" evidence="4">
    <location>
        <begin position="196"/>
        <end position="213"/>
    </location>
</feature>
<keyword evidence="4" id="KW-0812">Transmembrane</keyword>
<keyword evidence="1" id="KW-0805">Transcription regulation</keyword>
<evidence type="ECO:0000256" key="2">
    <source>
        <dbReference type="ARBA" id="ARBA00023125"/>
    </source>
</evidence>
<evidence type="ECO:0000256" key="3">
    <source>
        <dbReference type="ARBA" id="ARBA00023163"/>
    </source>
</evidence>
<proteinExistence type="predicted"/>
<dbReference type="SUPFAM" id="SSF46689">
    <property type="entry name" value="Homeodomain-like"/>
    <property type="match status" value="1"/>
</dbReference>
<organism evidence="6 7">
    <name type="scientific">Leptospira perolatii</name>
    <dbReference type="NCBI Taxonomy" id="2023191"/>
    <lineage>
        <taxon>Bacteria</taxon>
        <taxon>Pseudomonadati</taxon>
        <taxon>Spirochaetota</taxon>
        <taxon>Spirochaetia</taxon>
        <taxon>Leptospirales</taxon>
        <taxon>Leptospiraceae</taxon>
        <taxon>Leptospira</taxon>
    </lineage>
</organism>
<dbReference type="InterPro" id="IPR018062">
    <property type="entry name" value="HTH_AraC-typ_CS"/>
</dbReference>
<dbReference type="InterPro" id="IPR018060">
    <property type="entry name" value="HTH_AraC"/>
</dbReference>
<comment type="caution">
    <text evidence="6">The sequence shown here is derived from an EMBL/GenBank/DDBJ whole genome shotgun (WGS) entry which is preliminary data.</text>
</comment>
<feature type="transmembrane region" description="Helical" evidence="4">
    <location>
        <begin position="105"/>
        <end position="128"/>
    </location>
</feature>
<evidence type="ECO:0000313" key="6">
    <source>
        <dbReference type="EMBL" id="PJZ74342.1"/>
    </source>
</evidence>
<dbReference type="Gene3D" id="1.10.10.60">
    <property type="entry name" value="Homeodomain-like"/>
    <property type="match status" value="2"/>
</dbReference>
<feature type="domain" description="HTH araC/xylS-type" evidence="5">
    <location>
        <begin position="304"/>
        <end position="378"/>
    </location>
</feature>
<gene>
    <name evidence="6" type="ORF">CH373_05395</name>
</gene>
<feature type="transmembrane region" description="Helical" evidence="4">
    <location>
        <begin position="219"/>
        <end position="239"/>
    </location>
</feature>
<protein>
    <recommendedName>
        <fullName evidence="5">HTH araC/xylS-type domain-containing protein</fullName>
    </recommendedName>
</protein>
<accession>A0A2M9ZQJ5</accession>
<dbReference type="PANTHER" id="PTHR43280">
    <property type="entry name" value="ARAC-FAMILY TRANSCRIPTIONAL REGULATOR"/>
    <property type="match status" value="1"/>
</dbReference>
<sequence length="382" mass="43201">MIYDPKKENMDHGLGFAVLFGSLLAILLGTGQLFKSNKTNSQWVLIGMLFTLGIWQGQTALSLLDSPPLVLSIVSILHLPASYSFVFLFYAYGLRLIDKDFEGSFFLKGSIWCFCLVAILEFGALFLFGNSDDWQSVALGTWSDARKFKESNRFLAFISYGPRIFSVIAALLIFWKSFQLKEPNLISSKKLFGIRSLSILGALAAFISAWAQWEGNLKSTTHAIGALFVTLAVCGLYFASQWLPPFFDLNERGEKLSNTRLKGVNKEILILKLNQCMEADRSYRVEDLTLSMLANEITQKGFKISPEQLSEYINSEFKKNFNQFVNYYRVQEACELLLREKDRPILSIALSVGFNSKSTFNSVFKSSTRMSPVEFQAKHLKK</sequence>
<feature type="transmembrane region" description="Helical" evidence="4">
    <location>
        <begin position="43"/>
        <end position="64"/>
    </location>
</feature>
<dbReference type="PANTHER" id="PTHR43280:SF29">
    <property type="entry name" value="ARAC-FAMILY TRANSCRIPTIONAL REGULATOR"/>
    <property type="match status" value="1"/>
</dbReference>
<dbReference type="RefSeq" id="WP_100734073.1">
    <property type="nucleotide sequence ID" value="NZ_NPDZ01000002.1"/>
</dbReference>
<keyword evidence="2" id="KW-0238">DNA-binding</keyword>
<keyword evidence="3" id="KW-0804">Transcription</keyword>
<feature type="transmembrane region" description="Helical" evidence="4">
    <location>
        <begin position="12"/>
        <end position="31"/>
    </location>
</feature>
<evidence type="ECO:0000256" key="1">
    <source>
        <dbReference type="ARBA" id="ARBA00023015"/>
    </source>
</evidence>
<feature type="transmembrane region" description="Helical" evidence="4">
    <location>
        <begin position="154"/>
        <end position="175"/>
    </location>
</feature>
<feature type="transmembrane region" description="Helical" evidence="4">
    <location>
        <begin position="70"/>
        <end position="93"/>
    </location>
</feature>
<keyword evidence="4" id="KW-0472">Membrane</keyword>
<dbReference type="GO" id="GO:0043565">
    <property type="term" value="F:sequence-specific DNA binding"/>
    <property type="evidence" value="ECO:0007669"/>
    <property type="project" value="InterPro"/>
</dbReference>
<reference evidence="6 7" key="1">
    <citation type="submission" date="2017-07" db="EMBL/GenBank/DDBJ databases">
        <title>Leptospira spp. isolated from tropical soils.</title>
        <authorList>
            <person name="Thibeaux R."/>
            <person name="Iraola G."/>
            <person name="Ferres I."/>
            <person name="Bierque E."/>
            <person name="Girault D."/>
            <person name="Soupe-Gilbert M.-E."/>
            <person name="Picardeau M."/>
            <person name="Goarant C."/>
        </authorList>
    </citation>
    <scope>NUCLEOTIDE SEQUENCE [LARGE SCALE GENOMIC DNA]</scope>
    <source>
        <strain evidence="6 7">FH1-B-B1</strain>
    </source>
</reference>
<dbReference type="PROSITE" id="PS00041">
    <property type="entry name" value="HTH_ARAC_FAMILY_1"/>
    <property type="match status" value="1"/>
</dbReference>
<dbReference type="Proteomes" id="UP000231990">
    <property type="component" value="Unassembled WGS sequence"/>
</dbReference>
<keyword evidence="4" id="KW-1133">Transmembrane helix</keyword>